<evidence type="ECO:0000256" key="7">
    <source>
        <dbReference type="PROSITE-ProRule" id="PRU00146"/>
    </source>
</evidence>
<evidence type="ECO:0000256" key="4">
    <source>
        <dbReference type="ARBA" id="ARBA00022833"/>
    </source>
</evidence>
<dbReference type="InterPro" id="IPR006600">
    <property type="entry name" value="HTH_CenpB_DNA-bd_dom"/>
</dbReference>
<dbReference type="InterPro" id="IPR019787">
    <property type="entry name" value="Znf_PHD-finger"/>
</dbReference>
<dbReference type="InterPro" id="IPR036397">
    <property type="entry name" value="RNaseH_sf"/>
</dbReference>
<evidence type="ECO:0000256" key="8">
    <source>
        <dbReference type="PROSITE-ProRule" id="PRU00320"/>
    </source>
</evidence>
<evidence type="ECO:0000256" key="3">
    <source>
        <dbReference type="ARBA" id="ARBA00022771"/>
    </source>
</evidence>
<evidence type="ECO:0000256" key="1">
    <source>
        <dbReference type="ARBA" id="ARBA00004123"/>
    </source>
</evidence>
<keyword evidence="6 8" id="KW-0539">Nucleus</keyword>
<dbReference type="Pfam" id="PF03184">
    <property type="entry name" value="DDE_1"/>
    <property type="match status" value="1"/>
</dbReference>
<dbReference type="PANTHER" id="PTHR19303">
    <property type="entry name" value="TRANSPOSON"/>
    <property type="match status" value="1"/>
</dbReference>
<dbReference type="SUPFAM" id="SSF57903">
    <property type="entry name" value="FYVE/PHD zinc finger"/>
    <property type="match status" value="1"/>
</dbReference>
<dbReference type="GO" id="GO:0003677">
    <property type="term" value="F:DNA binding"/>
    <property type="evidence" value="ECO:0007669"/>
    <property type="project" value="UniProtKB-UniRule"/>
</dbReference>
<dbReference type="PROSITE" id="PS50016">
    <property type="entry name" value="ZF_PHD_2"/>
    <property type="match status" value="1"/>
</dbReference>
<dbReference type="Gene3D" id="3.30.420.10">
    <property type="entry name" value="Ribonuclease H-like superfamily/Ribonuclease H"/>
    <property type="match status" value="1"/>
</dbReference>
<evidence type="ECO:0000256" key="2">
    <source>
        <dbReference type="ARBA" id="ARBA00022723"/>
    </source>
</evidence>
<evidence type="ECO:0000259" key="11">
    <source>
        <dbReference type="PROSITE" id="PS50960"/>
    </source>
</evidence>
<comment type="caution">
    <text evidence="13">The sequence shown here is derived from an EMBL/GenBank/DDBJ whole genome shotgun (WGS) entry which is preliminary data.</text>
</comment>
<dbReference type="InterPro" id="IPR009057">
    <property type="entry name" value="Homeodomain-like_sf"/>
</dbReference>
<dbReference type="Pfam" id="PF00628">
    <property type="entry name" value="PHD"/>
    <property type="match status" value="1"/>
</dbReference>
<evidence type="ECO:0000259" key="10">
    <source>
        <dbReference type="PROSITE" id="PS50016"/>
    </source>
</evidence>
<dbReference type="GO" id="GO:0008270">
    <property type="term" value="F:zinc ion binding"/>
    <property type="evidence" value="ECO:0007669"/>
    <property type="project" value="UniProtKB-KW"/>
</dbReference>
<evidence type="ECO:0000259" key="12">
    <source>
        <dbReference type="PROSITE" id="PS51253"/>
    </source>
</evidence>
<keyword evidence="3 7" id="KW-0863">Zinc-finger</keyword>
<dbReference type="SMART" id="SM00249">
    <property type="entry name" value="PHD"/>
    <property type="match status" value="1"/>
</dbReference>
<keyword evidence="2" id="KW-0479">Metal-binding</keyword>
<dbReference type="InterPro" id="IPR007889">
    <property type="entry name" value="HTH_Psq"/>
</dbReference>
<evidence type="ECO:0008006" key="15">
    <source>
        <dbReference type="Google" id="ProtNLM"/>
    </source>
</evidence>
<feature type="domain" description="HTH psq-type" evidence="11">
    <location>
        <begin position="1"/>
        <end position="55"/>
    </location>
</feature>
<feature type="region of interest" description="Disordered" evidence="9">
    <location>
        <begin position="395"/>
        <end position="424"/>
    </location>
</feature>
<protein>
    <recommendedName>
        <fullName evidence="15">PHD-type domain-containing protein</fullName>
    </recommendedName>
</protein>
<dbReference type="PROSITE" id="PS50960">
    <property type="entry name" value="HTH_PSQ"/>
    <property type="match status" value="1"/>
</dbReference>
<proteinExistence type="predicted"/>
<gene>
    <name evidence="13" type="ORF">FSP39_015043</name>
</gene>
<dbReference type="Pfam" id="PF05225">
    <property type="entry name" value="HTH_psq"/>
    <property type="match status" value="1"/>
</dbReference>
<dbReference type="Gene3D" id="3.30.40.10">
    <property type="entry name" value="Zinc/RING finger domain, C3HC4 (zinc finger)"/>
    <property type="match status" value="1"/>
</dbReference>
<feature type="compositionally biased region" description="Basic and acidic residues" evidence="9">
    <location>
        <begin position="467"/>
        <end position="497"/>
    </location>
</feature>
<reference evidence="13" key="1">
    <citation type="submission" date="2019-08" db="EMBL/GenBank/DDBJ databases">
        <title>The improved chromosome-level genome for the pearl oyster Pinctada fucata martensii using PacBio sequencing and Hi-C.</title>
        <authorList>
            <person name="Zheng Z."/>
        </authorList>
    </citation>
    <scope>NUCLEOTIDE SEQUENCE</scope>
    <source>
        <strain evidence="13">ZZ-2019</strain>
        <tissue evidence="13">Adductor muscle</tissue>
    </source>
</reference>
<comment type="subcellular location">
    <subcellularLocation>
        <location evidence="1 8">Nucleus</location>
    </subcellularLocation>
</comment>
<dbReference type="InterPro" id="IPR011011">
    <property type="entry name" value="Znf_FYVE_PHD"/>
</dbReference>
<feature type="compositionally biased region" description="Low complexity" evidence="9">
    <location>
        <begin position="408"/>
        <end position="424"/>
    </location>
</feature>
<evidence type="ECO:0000313" key="14">
    <source>
        <dbReference type="Proteomes" id="UP001186944"/>
    </source>
</evidence>
<evidence type="ECO:0000313" key="13">
    <source>
        <dbReference type="EMBL" id="KAK3086195.1"/>
    </source>
</evidence>
<dbReference type="EMBL" id="VSWD01000012">
    <property type="protein sequence ID" value="KAK3086195.1"/>
    <property type="molecule type" value="Genomic_DNA"/>
</dbReference>
<feature type="domain" description="HTH CENPB-type" evidence="12">
    <location>
        <begin position="55"/>
        <end position="131"/>
    </location>
</feature>
<dbReference type="Gene3D" id="1.10.10.60">
    <property type="entry name" value="Homeodomain-like"/>
    <property type="match status" value="1"/>
</dbReference>
<sequence length="577" mass="64562">MPKRYSKESRQYTPDQLQEAVLAVKGSKLTVSAAAREFSIPRKTLDDHVKKEVSSKPGPAQELTNEEESAIVEYAKYLANRGFPMTRSIVRQFVISVVKKSGRTSRFNLEKGPSDKWFRTFFAKHPELTEREPEAQDRSRNRMSNPVVMKQYFDMLKETVDRLQVKPQHIFNCDETGWCGKEKSKQKVIAVKGHHSYQQSVISTGHITAHLCICADGRILPTFVIFEKSLPHMAYKEGVPGDWLFGYSESGYMDSTLFLQWFKRVFIPNCGPARPVLLIMDNHDSHTTLDVIECAIENKIELLGLPPHTTHILQPLDVSVNGPLKSKFSSTVVTLGHLNKQQTVTKAKFPAVLSHAIDELCSPARIKDAFKKTGISPLNPDAIDKSQLTKSHFETLNSSDGKEKNRSTCEPSTSGTSTEGKSETSICTSCGTFLGTNPLVTEGLIPEHLSSIFTPVPCKPQTTRRKLVTEARKGGERGKKENKGSRESAETEREEKGRKRQRKSSTRDGPQETSSRPVDEGSCICKICDTPDGGHDEDTLWIACDNCEDWVHPQCAGLQEEEDLESLAFMCPQCLEE</sequence>
<evidence type="ECO:0000256" key="5">
    <source>
        <dbReference type="ARBA" id="ARBA00023125"/>
    </source>
</evidence>
<keyword evidence="14" id="KW-1185">Reference proteome</keyword>
<keyword evidence="5 8" id="KW-0238">DNA-binding</keyword>
<organism evidence="13 14">
    <name type="scientific">Pinctada imbricata</name>
    <name type="common">Atlantic pearl-oyster</name>
    <name type="synonym">Pinctada martensii</name>
    <dbReference type="NCBI Taxonomy" id="66713"/>
    <lineage>
        <taxon>Eukaryota</taxon>
        <taxon>Metazoa</taxon>
        <taxon>Spiralia</taxon>
        <taxon>Lophotrochozoa</taxon>
        <taxon>Mollusca</taxon>
        <taxon>Bivalvia</taxon>
        <taxon>Autobranchia</taxon>
        <taxon>Pteriomorphia</taxon>
        <taxon>Pterioida</taxon>
        <taxon>Pterioidea</taxon>
        <taxon>Pteriidae</taxon>
        <taxon>Pinctada</taxon>
    </lineage>
</organism>
<dbReference type="InterPro" id="IPR013083">
    <property type="entry name" value="Znf_RING/FYVE/PHD"/>
</dbReference>
<dbReference type="SUPFAM" id="SSF46689">
    <property type="entry name" value="Homeodomain-like"/>
    <property type="match status" value="1"/>
</dbReference>
<dbReference type="InterPro" id="IPR050863">
    <property type="entry name" value="CenT-Element_Derived"/>
</dbReference>
<name>A0AA88XIB0_PINIB</name>
<evidence type="ECO:0000256" key="6">
    <source>
        <dbReference type="ARBA" id="ARBA00023242"/>
    </source>
</evidence>
<dbReference type="InterPro" id="IPR004875">
    <property type="entry name" value="DDE_SF_endonuclease_dom"/>
</dbReference>
<dbReference type="PROSITE" id="PS51253">
    <property type="entry name" value="HTH_CENPB"/>
    <property type="match status" value="1"/>
</dbReference>
<dbReference type="PANTHER" id="PTHR19303:SF74">
    <property type="entry name" value="POGO TRANSPOSABLE ELEMENT WITH KRAB DOMAIN"/>
    <property type="match status" value="1"/>
</dbReference>
<evidence type="ECO:0000256" key="9">
    <source>
        <dbReference type="SAM" id="MobiDB-lite"/>
    </source>
</evidence>
<feature type="region of interest" description="Disordered" evidence="9">
    <location>
        <begin position="452"/>
        <end position="520"/>
    </location>
</feature>
<dbReference type="AlphaFoldDB" id="A0AA88XIB0"/>
<dbReference type="InterPro" id="IPR001965">
    <property type="entry name" value="Znf_PHD"/>
</dbReference>
<dbReference type="Proteomes" id="UP001186944">
    <property type="component" value="Unassembled WGS sequence"/>
</dbReference>
<accession>A0AA88XIB0</accession>
<dbReference type="GO" id="GO:0005634">
    <property type="term" value="C:nucleus"/>
    <property type="evidence" value="ECO:0007669"/>
    <property type="project" value="UniProtKB-SubCell"/>
</dbReference>
<feature type="DNA-binding region" description="H-T-H motif" evidence="8">
    <location>
        <begin position="31"/>
        <end position="51"/>
    </location>
</feature>
<feature type="domain" description="PHD-type" evidence="10">
    <location>
        <begin position="522"/>
        <end position="577"/>
    </location>
</feature>
<keyword evidence="4" id="KW-0862">Zinc</keyword>